<gene>
    <name evidence="7" type="ORF">SanaruYs_08050</name>
</gene>
<reference evidence="7 8" key="1">
    <citation type="submission" date="2018-11" db="EMBL/GenBank/DDBJ databases">
        <title>Chryseotalea sanarue gen. nov., sp., nov., a member of the family Cytophagaceae, isolated from a brackish lake in Hamamatsu Japan.</title>
        <authorList>
            <person name="Maejima Y."/>
            <person name="Iino T."/>
            <person name="Muraguchi Y."/>
            <person name="Fukuda K."/>
            <person name="Ohkuma M."/>
            <person name="Moriuchi R."/>
            <person name="Dohra H."/>
            <person name="Kimbara K."/>
            <person name="Shintani M."/>
        </authorList>
    </citation>
    <scope>NUCLEOTIDE SEQUENCE [LARGE SCALE GENOMIC DNA]</scope>
    <source>
        <strain evidence="7 8">Ys</strain>
    </source>
</reference>
<dbReference type="InterPro" id="IPR020019">
    <property type="entry name" value="AcTrfase_PglD-like"/>
</dbReference>
<dbReference type="InterPro" id="IPR011004">
    <property type="entry name" value="Trimer_LpxA-like_sf"/>
</dbReference>
<feature type="domain" description="PglD N-terminal" evidence="6">
    <location>
        <begin position="3"/>
        <end position="64"/>
    </location>
</feature>
<dbReference type="SUPFAM" id="SSF51161">
    <property type="entry name" value="Trimeric LpxA-like enzymes"/>
    <property type="match status" value="1"/>
</dbReference>
<dbReference type="Gene3D" id="3.40.50.20">
    <property type="match status" value="1"/>
</dbReference>
<dbReference type="InterPro" id="IPR001451">
    <property type="entry name" value="Hexapep"/>
</dbReference>
<evidence type="ECO:0000256" key="4">
    <source>
        <dbReference type="ARBA" id="ARBA00023315"/>
    </source>
</evidence>
<keyword evidence="8" id="KW-1185">Reference proteome</keyword>
<dbReference type="Proteomes" id="UP000288227">
    <property type="component" value="Unassembled WGS sequence"/>
</dbReference>
<feature type="active site" description="Proton acceptor" evidence="5">
    <location>
        <position position="121"/>
    </location>
</feature>
<dbReference type="InterPro" id="IPR018357">
    <property type="entry name" value="Hexapep_transf_CS"/>
</dbReference>
<name>A0A401U6X2_9BACT</name>
<dbReference type="InterPro" id="IPR041561">
    <property type="entry name" value="PglD_N"/>
</dbReference>
<proteinExistence type="inferred from homology"/>
<dbReference type="OrthoDB" id="755870at2"/>
<evidence type="ECO:0000256" key="2">
    <source>
        <dbReference type="ARBA" id="ARBA00022679"/>
    </source>
</evidence>
<dbReference type="Gene3D" id="2.160.10.10">
    <property type="entry name" value="Hexapeptide repeat proteins"/>
    <property type="match status" value="1"/>
</dbReference>
<keyword evidence="2 7" id="KW-0808">Transferase</keyword>
<comment type="caution">
    <text evidence="7">The sequence shown here is derived from an EMBL/GenBank/DDBJ whole genome shotgun (WGS) entry which is preliminary data.</text>
</comment>
<dbReference type="PANTHER" id="PTHR43300:SF7">
    <property type="entry name" value="UDP-N-ACETYLBACILLOSAMINE N-ACETYLTRANSFERASE"/>
    <property type="match status" value="1"/>
</dbReference>
<dbReference type="PANTHER" id="PTHR43300">
    <property type="entry name" value="ACETYLTRANSFERASE"/>
    <property type="match status" value="1"/>
</dbReference>
<dbReference type="NCBIfam" id="TIGR03570">
    <property type="entry name" value="NeuD_NnaD"/>
    <property type="match status" value="1"/>
</dbReference>
<dbReference type="Pfam" id="PF00132">
    <property type="entry name" value="Hexapep"/>
    <property type="match status" value="1"/>
</dbReference>
<dbReference type="CDD" id="cd03360">
    <property type="entry name" value="LbH_AT_putative"/>
    <property type="match status" value="1"/>
</dbReference>
<evidence type="ECO:0000259" key="6">
    <source>
        <dbReference type="Pfam" id="PF17836"/>
    </source>
</evidence>
<accession>A0A401U6X2</accession>
<dbReference type="AlphaFoldDB" id="A0A401U6X2"/>
<sequence>MKRIAVYGAGGFGKEVRGMLDRQGLAFAGYMDDFKALTEAADLAKTDDILLAISDPKIRKQLIDNWSQSAMPFQSLISEDVFLHSTVKLGKGIILCPGVKLTVDIQIEDFVIINLNSTIGHDVKIGRYSSLMPSVNISGNVTLGEGVFVGTGASILQGISIGDYAIIGAGAVVTASIAAGKTVMGVPAKEKKLW</sequence>
<organism evidence="7 8">
    <name type="scientific">Chryseotalea sanaruensis</name>
    <dbReference type="NCBI Taxonomy" id="2482724"/>
    <lineage>
        <taxon>Bacteria</taxon>
        <taxon>Pseudomonadati</taxon>
        <taxon>Bacteroidota</taxon>
        <taxon>Cytophagia</taxon>
        <taxon>Cytophagales</taxon>
        <taxon>Chryseotaleaceae</taxon>
        <taxon>Chryseotalea</taxon>
    </lineage>
</organism>
<evidence type="ECO:0000256" key="3">
    <source>
        <dbReference type="ARBA" id="ARBA00022737"/>
    </source>
</evidence>
<dbReference type="GO" id="GO:0016746">
    <property type="term" value="F:acyltransferase activity"/>
    <property type="evidence" value="ECO:0007669"/>
    <property type="project" value="UniProtKB-KW"/>
</dbReference>
<dbReference type="InterPro" id="IPR050179">
    <property type="entry name" value="Trans_hexapeptide_repeat"/>
</dbReference>
<feature type="site" description="Increases basicity of active site His" evidence="5">
    <location>
        <position position="122"/>
    </location>
</feature>
<dbReference type="Pfam" id="PF17836">
    <property type="entry name" value="PglD_N"/>
    <property type="match status" value="1"/>
</dbReference>
<evidence type="ECO:0000313" key="7">
    <source>
        <dbReference type="EMBL" id="GCC50590.1"/>
    </source>
</evidence>
<keyword evidence="3" id="KW-0677">Repeat</keyword>
<dbReference type="RefSeq" id="WP_127121206.1">
    <property type="nucleotide sequence ID" value="NZ_BHXQ01000001.1"/>
</dbReference>
<dbReference type="EMBL" id="BHXQ01000001">
    <property type="protein sequence ID" value="GCC50590.1"/>
    <property type="molecule type" value="Genomic_DNA"/>
</dbReference>
<protein>
    <submittedName>
        <fullName evidence="7">Sugar o-acyltransferase sialic acid o-acetyltransferase neud family</fullName>
    </submittedName>
</protein>
<evidence type="ECO:0000256" key="1">
    <source>
        <dbReference type="ARBA" id="ARBA00007274"/>
    </source>
</evidence>
<dbReference type="PROSITE" id="PS00101">
    <property type="entry name" value="HEXAPEP_TRANSFERASES"/>
    <property type="match status" value="1"/>
</dbReference>
<evidence type="ECO:0000256" key="5">
    <source>
        <dbReference type="PIRSR" id="PIRSR620019-1"/>
    </source>
</evidence>
<evidence type="ECO:0000313" key="8">
    <source>
        <dbReference type="Proteomes" id="UP000288227"/>
    </source>
</evidence>
<comment type="similarity">
    <text evidence="1">Belongs to the transferase hexapeptide repeat family.</text>
</comment>
<keyword evidence="4 7" id="KW-0012">Acyltransferase</keyword>